<dbReference type="SUPFAM" id="SSF46785">
    <property type="entry name" value="Winged helix' DNA-binding domain"/>
    <property type="match status" value="1"/>
</dbReference>
<sequence length="252" mass="28573">MNKKQTILSAQDSEVLGLKDQDMQIYQTLLRLGSAPLRRIAQESGISRSTAHDILRRLMDFGLATFVDAKSHRYFSAEDPEQLHRLASRKSLAMQESCVRVEQAIPQLEKLVGSLSYRPTVRYYEGSTGVKSILQDVLATCEKSRSKTYRVYSSAGIRDLIAQAWPRYNATRKQRGVQVKAVALGEGGKTVGLDERKWLTRKESAPAYIFIYDKKTAYVSVDDRGRLFGAIIDDEPIAQTQKLIFNQLWEHL</sequence>
<feature type="domain" description="Transcription regulator TrmB N-terminal" evidence="1">
    <location>
        <begin position="15"/>
        <end position="75"/>
    </location>
</feature>
<dbReference type="InterPro" id="IPR036390">
    <property type="entry name" value="WH_DNA-bd_sf"/>
</dbReference>
<organism evidence="2 3">
    <name type="scientific">Candidatus Uhrbacteria bacterium GW2011_GWC1_41_20</name>
    <dbReference type="NCBI Taxonomy" id="1618983"/>
    <lineage>
        <taxon>Bacteria</taxon>
        <taxon>Candidatus Uhriibacteriota</taxon>
    </lineage>
</organism>
<dbReference type="InterPro" id="IPR011991">
    <property type="entry name" value="ArsR-like_HTH"/>
</dbReference>
<dbReference type="EMBL" id="LCAW01000001">
    <property type="protein sequence ID" value="KKR99969.1"/>
    <property type="molecule type" value="Genomic_DNA"/>
</dbReference>
<dbReference type="CDD" id="cd00090">
    <property type="entry name" value="HTH_ARSR"/>
    <property type="match status" value="1"/>
</dbReference>
<reference evidence="2 3" key="1">
    <citation type="journal article" date="2015" name="Nature">
        <title>rRNA introns, odd ribosomes, and small enigmatic genomes across a large radiation of phyla.</title>
        <authorList>
            <person name="Brown C.T."/>
            <person name="Hug L.A."/>
            <person name="Thomas B.C."/>
            <person name="Sharon I."/>
            <person name="Castelle C.J."/>
            <person name="Singh A."/>
            <person name="Wilkins M.J."/>
            <person name="Williams K.H."/>
            <person name="Banfield J.F."/>
        </authorList>
    </citation>
    <scope>NUCLEOTIDE SEQUENCE [LARGE SCALE GENOMIC DNA]</scope>
</reference>
<dbReference type="PANTHER" id="PTHR34293">
    <property type="entry name" value="HTH-TYPE TRANSCRIPTIONAL REGULATOR TRMBL2"/>
    <property type="match status" value="1"/>
</dbReference>
<evidence type="ECO:0000259" key="1">
    <source>
        <dbReference type="Pfam" id="PF01978"/>
    </source>
</evidence>
<dbReference type="InterPro" id="IPR036388">
    <property type="entry name" value="WH-like_DNA-bd_sf"/>
</dbReference>
<dbReference type="Gene3D" id="1.10.10.10">
    <property type="entry name" value="Winged helix-like DNA-binding domain superfamily/Winged helix DNA-binding domain"/>
    <property type="match status" value="1"/>
</dbReference>
<dbReference type="Proteomes" id="UP000033930">
    <property type="component" value="Unassembled WGS sequence"/>
</dbReference>
<comment type="caution">
    <text evidence="2">The sequence shown here is derived from an EMBL/GenBank/DDBJ whole genome shotgun (WGS) entry which is preliminary data.</text>
</comment>
<evidence type="ECO:0000313" key="3">
    <source>
        <dbReference type="Proteomes" id="UP000033930"/>
    </source>
</evidence>
<proteinExistence type="predicted"/>
<dbReference type="PANTHER" id="PTHR34293:SF1">
    <property type="entry name" value="HTH-TYPE TRANSCRIPTIONAL REGULATOR TRMBL2"/>
    <property type="match status" value="1"/>
</dbReference>
<dbReference type="InterPro" id="IPR051797">
    <property type="entry name" value="TrmB-like"/>
</dbReference>
<dbReference type="AlphaFoldDB" id="A0A0G0VG69"/>
<gene>
    <name evidence="2" type="ORF">UU50_C0001G0027</name>
</gene>
<evidence type="ECO:0000313" key="2">
    <source>
        <dbReference type="EMBL" id="KKR99969.1"/>
    </source>
</evidence>
<protein>
    <submittedName>
        <fullName evidence="2">Sugar-specific transcriptional regulator TrmB family</fullName>
    </submittedName>
</protein>
<accession>A0A0G0VG69</accession>
<name>A0A0G0VG69_9BACT</name>
<dbReference type="Pfam" id="PF01978">
    <property type="entry name" value="TrmB"/>
    <property type="match status" value="1"/>
</dbReference>
<dbReference type="InterPro" id="IPR002831">
    <property type="entry name" value="Tscrpt_reg_TrmB_N"/>
</dbReference>